<dbReference type="RefSeq" id="WP_230001365.1">
    <property type="nucleotide sequence ID" value="NZ_CP087134.1"/>
</dbReference>
<dbReference type="Proteomes" id="UP001273350">
    <property type="component" value="Unassembled WGS sequence"/>
</dbReference>
<evidence type="ECO:0000313" key="2">
    <source>
        <dbReference type="Proteomes" id="UP001273350"/>
    </source>
</evidence>
<proteinExistence type="predicted"/>
<comment type="caution">
    <text evidence="1">The sequence shown here is derived from an EMBL/GenBank/DDBJ whole genome shotgun (WGS) entry which is preliminary data.</text>
</comment>
<sequence>MKELLLLLFVSTVGFSQSVYKGNVSEGGLALPGASICIRNTKTCTTSDFDGNYQIEAKVGDILQISYIGMKTKSFKITHASFKKKSNSGDQILSSDYIEKVRKTTDTVKIAQSSGSHELNLSEVFEDQNILKIDRNKYGIYSVKKRNQYHKISFELNQEYISSTPIRLSKYQNTYAQGRSLNGEAVYQSPATKEIFSWGPNVNSLAYSTTPSEYYPQGDIVNKSSGNSNTLQLHNANDFFQNGVDNKFSLATQIESPKGNFLKINFFYKTGTISIPTSRNNESTTTLKYFRRVSNFSTIETLLSYNDFENNLSNSNFGVNKIIFGNAVTPIHFDNKTASTLSSGLQRSYSAFENNPYYLIQNNLDKNKSKTVSFVFNHKYSKGAYENTLNANFQSSEITNSSGQNFNFARITAPNVNKRFEKFKNFSVSDFLRRDFNSDAFVESKMEFRFLERGLERNYFSGFVTPIDAPANNLPQNKLDSRQKRVEVFYNLNGSYSFKDILGNYEELVLKASSNLNYSSTVKNRLMLNSLVSAEIKNLFNKKMAFSISYTSNETEPSLQNNNLSFNSLRYQVAQFKQLQNNLELMTPKNAIATEETTASFGLLYNINYRWSFKVNYYNKNVHNLYVPVFNSNTVNWSPEVNYKQKGIEAELDKIIYFSRQLSYGFNLNFTHFRNEVTSFNSNQTRLPFAGFADVNKNYIVGQPLGVIVGNGYLRDANHTVIVDENGFPIEDAQPKVLGNANPDFVVGLSNTIRYKDLTLNFSFDWSQGGKIWNGTQQTLNYYGKSEWTGNQRNVTNYVFDGVTQSGLKNTQPVSFYDVNLPVEQNRWSRYGVEGVAEEAIEDATYVRLSSVNLSYTKGFDYFDNKFSFSISFFMNNVFIISKSKSAFSNNAMFNSIETGGLDYFNAPMMRSFGSSLTIKF</sequence>
<reference evidence="1 2" key="1">
    <citation type="submission" date="2023-11" db="EMBL/GenBank/DDBJ databases">
        <title>Unpublished Manusciprt.</title>
        <authorList>
            <person name="Saticioglu I.B."/>
            <person name="Ay H."/>
            <person name="Ajmi N."/>
            <person name="Altun S."/>
            <person name="Duman M."/>
        </authorList>
    </citation>
    <scope>NUCLEOTIDE SEQUENCE [LARGE SCALE GENOMIC DNA]</scope>
    <source>
        <strain evidence="1 2">Fl-318</strain>
    </source>
</reference>
<gene>
    <name evidence="1" type="ORF">SGQ83_03065</name>
</gene>
<name>A0ABU4R6V8_9FLAO</name>
<dbReference type="Pfam" id="PF13715">
    <property type="entry name" value="CarbopepD_reg_2"/>
    <property type="match status" value="1"/>
</dbReference>
<protein>
    <submittedName>
        <fullName evidence="1">Carboxypeptidase-like regulatory domain-containing protein</fullName>
    </submittedName>
</protein>
<dbReference type="InterPro" id="IPR008969">
    <property type="entry name" value="CarboxyPept-like_regulatory"/>
</dbReference>
<dbReference type="SUPFAM" id="SSF49464">
    <property type="entry name" value="Carboxypeptidase regulatory domain-like"/>
    <property type="match status" value="1"/>
</dbReference>
<accession>A0ABU4R6V8</accession>
<dbReference type="EMBL" id="JAWXVI010000002">
    <property type="protein sequence ID" value="MDX6188317.1"/>
    <property type="molecule type" value="Genomic_DNA"/>
</dbReference>
<evidence type="ECO:0000313" key="1">
    <source>
        <dbReference type="EMBL" id="MDX6188317.1"/>
    </source>
</evidence>
<organism evidence="1 2">
    <name type="scientific">Flavobacterium cupriresistens</name>
    <dbReference type="NCBI Taxonomy" id="2893885"/>
    <lineage>
        <taxon>Bacteria</taxon>
        <taxon>Pseudomonadati</taxon>
        <taxon>Bacteroidota</taxon>
        <taxon>Flavobacteriia</taxon>
        <taxon>Flavobacteriales</taxon>
        <taxon>Flavobacteriaceae</taxon>
        <taxon>Flavobacterium</taxon>
    </lineage>
</organism>
<keyword evidence="2" id="KW-1185">Reference proteome</keyword>